<dbReference type="CDD" id="cd04179">
    <property type="entry name" value="DPM_DPG-synthase_like"/>
    <property type="match status" value="1"/>
</dbReference>
<dbReference type="Proteomes" id="UP001430377">
    <property type="component" value="Unassembled WGS sequence"/>
</dbReference>
<gene>
    <name evidence="4" type="ORF">EGH21_08920</name>
</gene>
<feature type="domain" description="Glycosyltransferase 2-like" evidence="3">
    <location>
        <begin position="9"/>
        <end position="183"/>
    </location>
</feature>
<keyword evidence="2" id="KW-1133">Transmembrane helix</keyword>
<evidence type="ECO:0000259" key="3">
    <source>
        <dbReference type="Pfam" id="PF00535"/>
    </source>
</evidence>
<keyword evidence="5" id="KW-1185">Reference proteome</keyword>
<keyword evidence="2" id="KW-0812">Transmembrane</keyword>
<dbReference type="InterPro" id="IPR001173">
    <property type="entry name" value="Glyco_trans_2-like"/>
</dbReference>
<dbReference type="RefSeq" id="WP_220618129.1">
    <property type="nucleotide sequence ID" value="NZ_RKLR01000003.1"/>
</dbReference>
<feature type="transmembrane region" description="Helical" evidence="2">
    <location>
        <begin position="257"/>
        <end position="276"/>
    </location>
</feature>
<evidence type="ECO:0000313" key="5">
    <source>
        <dbReference type="Proteomes" id="UP001430377"/>
    </source>
</evidence>
<dbReference type="SUPFAM" id="SSF53448">
    <property type="entry name" value="Nucleotide-diphospho-sugar transferases"/>
    <property type="match status" value="1"/>
</dbReference>
<feature type="region of interest" description="Disordered" evidence="1">
    <location>
        <begin position="320"/>
        <end position="347"/>
    </location>
</feature>
<reference evidence="4 5" key="1">
    <citation type="submission" date="2021-06" db="EMBL/GenBank/DDBJ databases">
        <title>Halomicroarcula sp. a new haloarchaeum isolated from saline soil.</title>
        <authorList>
            <person name="Duran-Viseras A."/>
            <person name="Sanchez-Porro C."/>
            <person name="Ventosa A."/>
        </authorList>
    </citation>
    <scope>NUCLEOTIDE SEQUENCE [LARGE SCALE GENOMIC DNA]</scope>
    <source>
        <strain evidence="4 5">F13</strain>
    </source>
</reference>
<dbReference type="EMBL" id="RKLR01000003">
    <property type="protein sequence ID" value="MBX0323148.1"/>
    <property type="molecule type" value="Genomic_DNA"/>
</dbReference>
<evidence type="ECO:0000256" key="2">
    <source>
        <dbReference type="SAM" id="Phobius"/>
    </source>
</evidence>
<protein>
    <submittedName>
        <fullName evidence="4">Glycosyltransferase family 2 protein</fullName>
    </submittedName>
</protein>
<dbReference type="PANTHER" id="PTHR48090:SF7">
    <property type="entry name" value="RFBJ PROTEIN"/>
    <property type="match status" value="1"/>
</dbReference>
<evidence type="ECO:0000313" key="4">
    <source>
        <dbReference type="EMBL" id="MBX0323148.1"/>
    </source>
</evidence>
<feature type="compositionally biased region" description="Low complexity" evidence="1">
    <location>
        <begin position="335"/>
        <end position="347"/>
    </location>
</feature>
<organism evidence="4 5">
    <name type="scientific">Haloarcula rubra</name>
    <dbReference type="NCBI Taxonomy" id="2487747"/>
    <lineage>
        <taxon>Archaea</taxon>
        <taxon>Methanobacteriati</taxon>
        <taxon>Methanobacteriota</taxon>
        <taxon>Stenosarchaea group</taxon>
        <taxon>Halobacteria</taxon>
        <taxon>Halobacteriales</taxon>
        <taxon>Haloarculaceae</taxon>
        <taxon>Haloarcula</taxon>
    </lineage>
</organism>
<dbReference type="Pfam" id="PF00535">
    <property type="entry name" value="Glycos_transf_2"/>
    <property type="match status" value="1"/>
</dbReference>
<dbReference type="AlphaFoldDB" id="A0AAW4PQ80"/>
<proteinExistence type="predicted"/>
<sequence length="347" mass="37848">MYRDATVAVVVPAYNEEGLVGETIETIPGYVDRIYAVEDGSTDGTWAEIRQTAERVNAASTSRNGFSRRVVPIKHDANRGVGGAIKTGYLAAREDGIDVTAVMGGDAQMQPELLEGVVRPIVEGEADYVKGNRLMNEAHRSGMPRFRYVGNRILTWLTRIASGYWTIGDPQNGYTAISLHALEEAGIEDMYEYYGYCNDLLVRLNVAGLRVVDVPRPANYGDEESHIAYRSYIPKVSGMLLRNFLWRLRTKHVEEGPYSMLALFVGAAMTVLAGVVDAVRSDGSLLESLPRLLGSLLLGTAFLAGALLVDRNYEQHLDDRIDPPVADAESEGSEESSASVSPAVGDD</sequence>
<evidence type="ECO:0000256" key="1">
    <source>
        <dbReference type="SAM" id="MobiDB-lite"/>
    </source>
</evidence>
<feature type="transmembrane region" description="Helical" evidence="2">
    <location>
        <begin position="288"/>
        <end position="309"/>
    </location>
</feature>
<comment type="caution">
    <text evidence="4">The sequence shown here is derived from an EMBL/GenBank/DDBJ whole genome shotgun (WGS) entry which is preliminary data.</text>
</comment>
<accession>A0AAW4PQ80</accession>
<keyword evidence="2" id="KW-0472">Membrane</keyword>
<name>A0AAW4PQ80_9EURY</name>
<dbReference type="PANTHER" id="PTHR48090">
    <property type="entry name" value="UNDECAPRENYL-PHOSPHATE 4-DEOXY-4-FORMAMIDO-L-ARABINOSE TRANSFERASE-RELATED"/>
    <property type="match status" value="1"/>
</dbReference>
<dbReference type="Gene3D" id="3.90.550.10">
    <property type="entry name" value="Spore Coat Polysaccharide Biosynthesis Protein SpsA, Chain A"/>
    <property type="match status" value="1"/>
</dbReference>
<dbReference type="InterPro" id="IPR029044">
    <property type="entry name" value="Nucleotide-diphossugar_trans"/>
</dbReference>
<dbReference type="InterPro" id="IPR050256">
    <property type="entry name" value="Glycosyltransferase_2"/>
</dbReference>